<dbReference type="AlphaFoldDB" id="A0A8J3SJS5"/>
<evidence type="ECO:0000313" key="1">
    <source>
        <dbReference type="EMBL" id="GIH95693.1"/>
    </source>
</evidence>
<comment type="caution">
    <text evidence="1">The sequence shown here is derived from an EMBL/GenBank/DDBJ whole genome shotgun (WGS) entry which is preliminary data.</text>
</comment>
<dbReference type="Proteomes" id="UP000619788">
    <property type="component" value="Unassembled WGS sequence"/>
</dbReference>
<keyword evidence="2" id="KW-1185">Reference proteome</keyword>
<sequence length="231" mass="25292">MTAEELHSWTGHIRYTPRYGARGNTADIWAMELAPKSSLAAGVNSVRGTERERFAYNGGEVVIYDCGDIPDARWAAWVGPWNIAHGMFYAPQWEANDVLQVLSRVRWTDTPEGLTASAGRRFNLQLMQYFLPVAGVGTLQVEPKVMTSTPVPGWRGLSTPAGEIWRMTSSEGPKYESLVLATESAVVTLDPWAVPRKGQQGQPQARSAQGDDALGVAADFLSRVKSARWGA</sequence>
<reference evidence="1 2" key="1">
    <citation type="submission" date="2021-01" db="EMBL/GenBank/DDBJ databases">
        <title>Whole genome shotgun sequence of Planobispora siamensis NBRC 107568.</title>
        <authorList>
            <person name="Komaki H."/>
            <person name="Tamura T."/>
        </authorList>
    </citation>
    <scope>NUCLEOTIDE SEQUENCE [LARGE SCALE GENOMIC DNA]</scope>
    <source>
        <strain evidence="1 2">NBRC 107568</strain>
    </source>
</reference>
<evidence type="ECO:0000313" key="2">
    <source>
        <dbReference type="Proteomes" id="UP000619788"/>
    </source>
</evidence>
<organism evidence="1 2">
    <name type="scientific">Planobispora siamensis</name>
    <dbReference type="NCBI Taxonomy" id="936338"/>
    <lineage>
        <taxon>Bacteria</taxon>
        <taxon>Bacillati</taxon>
        <taxon>Actinomycetota</taxon>
        <taxon>Actinomycetes</taxon>
        <taxon>Streptosporangiales</taxon>
        <taxon>Streptosporangiaceae</taxon>
        <taxon>Planobispora</taxon>
    </lineage>
</organism>
<proteinExistence type="predicted"/>
<protein>
    <submittedName>
        <fullName evidence="1">Uncharacterized protein</fullName>
    </submittedName>
</protein>
<dbReference type="EMBL" id="BOOJ01000055">
    <property type="protein sequence ID" value="GIH95693.1"/>
    <property type="molecule type" value="Genomic_DNA"/>
</dbReference>
<name>A0A8J3SJS5_9ACTN</name>
<gene>
    <name evidence="1" type="ORF">Psi01_63230</name>
</gene>
<accession>A0A8J3SJS5</accession>